<proteinExistence type="predicted"/>
<organism evidence="2">
    <name type="scientific">marine metagenome</name>
    <dbReference type="NCBI Taxonomy" id="408172"/>
    <lineage>
        <taxon>unclassified sequences</taxon>
        <taxon>metagenomes</taxon>
        <taxon>ecological metagenomes</taxon>
    </lineage>
</organism>
<gene>
    <name evidence="2" type="ORF">METZ01_LOCUS155706</name>
</gene>
<feature type="transmembrane region" description="Helical" evidence="1">
    <location>
        <begin position="46"/>
        <end position="69"/>
    </location>
</feature>
<keyword evidence="1" id="KW-0472">Membrane</keyword>
<keyword evidence="1" id="KW-0812">Transmembrane</keyword>
<dbReference type="AlphaFoldDB" id="A0A382ANZ2"/>
<sequence length="70" mass="7583">MSVVVVLVYLGITDVNTENFKFSTEVYTDQNVAQAMRESTLEQRSSAIRAGLVVLGAPLVIALGFAIFAF</sequence>
<evidence type="ECO:0000313" key="2">
    <source>
        <dbReference type="EMBL" id="SVB02852.1"/>
    </source>
</evidence>
<reference evidence="2" key="1">
    <citation type="submission" date="2018-05" db="EMBL/GenBank/DDBJ databases">
        <authorList>
            <person name="Lanie J.A."/>
            <person name="Ng W.-L."/>
            <person name="Kazmierczak K.M."/>
            <person name="Andrzejewski T.M."/>
            <person name="Davidsen T.M."/>
            <person name="Wayne K.J."/>
            <person name="Tettelin H."/>
            <person name="Glass J.I."/>
            <person name="Rusch D."/>
            <person name="Podicherti R."/>
            <person name="Tsui H.-C.T."/>
            <person name="Winkler M.E."/>
        </authorList>
    </citation>
    <scope>NUCLEOTIDE SEQUENCE</scope>
</reference>
<keyword evidence="1" id="KW-1133">Transmembrane helix</keyword>
<dbReference type="EMBL" id="UINC01026075">
    <property type="protein sequence ID" value="SVB02852.1"/>
    <property type="molecule type" value="Genomic_DNA"/>
</dbReference>
<feature type="non-terminal residue" evidence="2">
    <location>
        <position position="70"/>
    </location>
</feature>
<protein>
    <submittedName>
        <fullName evidence="2">Uncharacterized protein</fullName>
    </submittedName>
</protein>
<name>A0A382ANZ2_9ZZZZ</name>
<accession>A0A382ANZ2</accession>
<evidence type="ECO:0000256" key="1">
    <source>
        <dbReference type="SAM" id="Phobius"/>
    </source>
</evidence>